<evidence type="ECO:0000256" key="14">
    <source>
        <dbReference type="RuleBase" id="RU362085"/>
    </source>
</evidence>
<keyword evidence="4 14" id="KW-0235">DNA replication</keyword>
<dbReference type="InterPro" id="IPR007693">
    <property type="entry name" value="DNA_helicase_DnaB-like_N"/>
</dbReference>
<dbReference type="EC" id="5.6.2.3" evidence="13 14"/>
<evidence type="ECO:0000259" key="15">
    <source>
        <dbReference type="PROSITE" id="PS51199"/>
    </source>
</evidence>
<dbReference type="InterPro" id="IPR036185">
    <property type="entry name" value="DNA_heli_DnaB-like_N_sf"/>
</dbReference>
<evidence type="ECO:0000313" key="17">
    <source>
        <dbReference type="Proteomes" id="UP000244889"/>
    </source>
</evidence>
<evidence type="ECO:0000256" key="12">
    <source>
        <dbReference type="ARBA" id="ARBA00048954"/>
    </source>
</evidence>
<keyword evidence="7 14" id="KW-0347">Helicase</keyword>
<dbReference type="Gene3D" id="3.40.50.300">
    <property type="entry name" value="P-loop containing nucleotide triphosphate hydrolases"/>
    <property type="match status" value="1"/>
</dbReference>
<evidence type="ECO:0000256" key="5">
    <source>
        <dbReference type="ARBA" id="ARBA00022741"/>
    </source>
</evidence>
<dbReference type="InterPro" id="IPR016136">
    <property type="entry name" value="DNA_helicase_N/primase_C"/>
</dbReference>
<keyword evidence="5 14" id="KW-0547">Nucleotide-binding</keyword>
<proteinExistence type="inferred from homology"/>
<evidence type="ECO:0000256" key="10">
    <source>
        <dbReference type="ARBA" id="ARBA00023235"/>
    </source>
</evidence>
<dbReference type="PANTHER" id="PTHR30153:SF2">
    <property type="entry name" value="REPLICATIVE DNA HELICASE"/>
    <property type="match status" value="1"/>
</dbReference>
<dbReference type="SUPFAM" id="SSF52540">
    <property type="entry name" value="P-loop containing nucleoside triphosphate hydrolases"/>
    <property type="match status" value="1"/>
</dbReference>
<name>A0A2R8F4Z8_ORITS</name>
<dbReference type="GO" id="GO:0016887">
    <property type="term" value="F:ATP hydrolysis activity"/>
    <property type="evidence" value="ECO:0007669"/>
    <property type="project" value="RHEA"/>
</dbReference>
<protein>
    <recommendedName>
        <fullName evidence="13 14">Replicative DNA helicase</fullName>
        <ecNumber evidence="13 14">5.6.2.3</ecNumber>
    </recommendedName>
</protein>
<dbReference type="RefSeq" id="WP_108840451.1">
    <property type="nucleotide sequence ID" value="NZ_OOHR01000024.1"/>
</dbReference>
<dbReference type="GO" id="GO:0005524">
    <property type="term" value="F:ATP binding"/>
    <property type="evidence" value="ECO:0007669"/>
    <property type="project" value="UniProtKB-UniRule"/>
</dbReference>
<dbReference type="SUPFAM" id="SSF48024">
    <property type="entry name" value="N-terminal domain of DnaB helicase"/>
    <property type="match status" value="1"/>
</dbReference>
<evidence type="ECO:0000256" key="2">
    <source>
        <dbReference type="ARBA" id="ARBA00011643"/>
    </source>
</evidence>
<evidence type="ECO:0000256" key="4">
    <source>
        <dbReference type="ARBA" id="ARBA00022705"/>
    </source>
</evidence>
<reference evidence="17" key="1">
    <citation type="submission" date="2018-03" db="EMBL/GenBank/DDBJ databases">
        <authorList>
            <person name="Batty M. E."/>
            <person name="Batty M E."/>
        </authorList>
    </citation>
    <scope>NUCLEOTIDE SEQUENCE [LARGE SCALE GENOMIC DNA]</scope>
</reference>
<dbReference type="PANTHER" id="PTHR30153">
    <property type="entry name" value="REPLICATIVE DNA HELICASE DNAB"/>
    <property type="match status" value="1"/>
</dbReference>
<dbReference type="EMBL" id="OOHR01000024">
    <property type="protein sequence ID" value="SPM46496.1"/>
    <property type="molecule type" value="Genomic_DNA"/>
</dbReference>
<dbReference type="AlphaFoldDB" id="A0A2R8F4Z8"/>
<keyword evidence="6 14" id="KW-0378">Hydrolase</keyword>
<evidence type="ECO:0000256" key="11">
    <source>
        <dbReference type="ARBA" id="ARBA00044932"/>
    </source>
</evidence>
<dbReference type="GO" id="GO:1990077">
    <property type="term" value="C:primosome complex"/>
    <property type="evidence" value="ECO:0007669"/>
    <property type="project" value="UniProtKB-UniRule"/>
</dbReference>
<dbReference type="InterPro" id="IPR007692">
    <property type="entry name" value="DNA_helicase_DnaB"/>
</dbReference>
<evidence type="ECO:0000256" key="6">
    <source>
        <dbReference type="ARBA" id="ARBA00022801"/>
    </source>
</evidence>
<feature type="domain" description="SF4 helicase" evidence="15">
    <location>
        <begin position="181"/>
        <end position="475"/>
    </location>
</feature>
<keyword evidence="3 14" id="KW-0639">Primosome</keyword>
<gene>
    <name evidence="16" type="primary">dnaB</name>
    <name evidence="16" type="ORF">FPW1038_00893</name>
</gene>
<keyword evidence="10" id="KW-0413">Isomerase</keyword>
<keyword evidence="8 14" id="KW-0067">ATP-binding</keyword>
<evidence type="ECO:0000256" key="13">
    <source>
        <dbReference type="NCBIfam" id="TIGR00665"/>
    </source>
</evidence>
<sequence>MEKDLAKIAPSNIQAEQMILGAILINNRALYNINEFLLPEHFYEPLHGKIYKSINLIISKGISATVISLKNMLGNEPSFDEIGGVDYLAKLTTLALSIVNVNEYGKIVYDLALRRYLIEIGEKIVTNAYSSTLADLAITQIETAESQLYDLGSRGTLSKGFTKLQTSIEESWTSISSAIKNKNSINGISSGLLDLDSKLGGFKNSDLIILAGRPSMGKTALGVNLAINACKYFLTQKNTKDNAVPSVGFFSLEMSSQQISTRILSIESEINSSALFNGKIGEQDVDKLKTVQNEIQKWNFFIDDAPAISISAIRSRARRLNRTHNLAILFIDYLQLIKIDSRGSQYNRVQEISEITQSLKALAKELNIPVIALSQLSRAVEQRSDKKPILSDLRESGSIEQDADIVMLIYRDEYYLSRSEPDLGTPEHMKWQEKQDRCFNTAEMIVAKHCNVPVGTVKLRYNSRYSKFGNIIKNSQLPLDSTRYCFLLISLFI</sequence>
<keyword evidence="9 14" id="KW-0238">DNA-binding</keyword>
<dbReference type="NCBIfam" id="TIGR00665">
    <property type="entry name" value="DnaB"/>
    <property type="match status" value="1"/>
</dbReference>
<dbReference type="GO" id="GO:0043139">
    <property type="term" value="F:5'-3' DNA helicase activity"/>
    <property type="evidence" value="ECO:0007669"/>
    <property type="project" value="UniProtKB-EC"/>
</dbReference>
<comment type="subunit">
    <text evidence="2">Homohexamer.</text>
</comment>
<evidence type="ECO:0000256" key="9">
    <source>
        <dbReference type="ARBA" id="ARBA00023125"/>
    </source>
</evidence>
<dbReference type="GO" id="GO:0006269">
    <property type="term" value="P:DNA replication, synthesis of primer"/>
    <property type="evidence" value="ECO:0007669"/>
    <property type="project" value="UniProtKB-UniRule"/>
</dbReference>
<organism evidence="16 17">
    <name type="scientific">Orientia tsutsugamushi</name>
    <name type="common">Rickettsia tsutsugamushi</name>
    <dbReference type="NCBI Taxonomy" id="784"/>
    <lineage>
        <taxon>Bacteria</taxon>
        <taxon>Pseudomonadati</taxon>
        <taxon>Pseudomonadota</taxon>
        <taxon>Alphaproteobacteria</taxon>
        <taxon>Rickettsiales</taxon>
        <taxon>Rickettsiaceae</taxon>
        <taxon>Rickettsieae</taxon>
        <taxon>Orientia</taxon>
    </lineage>
</organism>
<dbReference type="PROSITE" id="PS51199">
    <property type="entry name" value="SF4_HELICASE"/>
    <property type="match status" value="1"/>
</dbReference>
<comment type="catalytic activity">
    <reaction evidence="12 14">
        <text>ATP + H2O = ADP + phosphate + H(+)</text>
        <dbReference type="Rhea" id="RHEA:13065"/>
        <dbReference type="ChEBI" id="CHEBI:15377"/>
        <dbReference type="ChEBI" id="CHEBI:15378"/>
        <dbReference type="ChEBI" id="CHEBI:30616"/>
        <dbReference type="ChEBI" id="CHEBI:43474"/>
        <dbReference type="ChEBI" id="CHEBI:456216"/>
        <dbReference type="EC" id="5.6.2.3"/>
    </reaction>
</comment>
<evidence type="ECO:0000256" key="7">
    <source>
        <dbReference type="ARBA" id="ARBA00022806"/>
    </source>
</evidence>
<accession>A0A2R8F4Z8</accession>
<dbReference type="InterPro" id="IPR027417">
    <property type="entry name" value="P-loop_NTPase"/>
</dbReference>
<dbReference type="NCBIfam" id="NF006606">
    <property type="entry name" value="PRK09165.1"/>
    <property type="match status" value="1"/>
</dbReference>
<evidence type="ECO:0000256" key="1">
    <source>
        <dbReference type="ARBA" id="ARBA00008428"/>
    </source>
</evidence>
<dbReference type="GO" id="GO:0005829">
    <property type="term" value="C:cytosol"/>
    <property type="evidence" value="ECO:0007669"/>
    <property type="project" value="TreeGrafter"/>
</dbReference>
<evidence type="ECO:0000313" key="16">
    <source>
        <dbReference type="EMBL" id="SPM46496.1"/>
    </source>
</evidence>
<comment type="function">
    <text evidence="11 14">The main replicative DNA helicase, it participates in initiation and elongation during chromosome replication. Travels ahead of the DNA replisome, separating dsDNA into templates for DNA synthesis. A processive ATP-dependent 5'-3' DNA helicase it has DNA-dependent ATPase activity.</text>
</comment>
<dbReference type="GO" id="GO:0003677">
    <property type="term" value="F:DNA binding"/>
    <property type="evidence" value="ECO:0007669"/>
    <property type="project" value="UniProtKB-UniRule"/>
</dbReference>
<dbReference type="Pfam" id="PF03796">
    <property type="entry name" value="DnaB_C"/>
    <property type="match status" value="1"/>
</dbReference>
<dbReference type="CDD" id="cd00984">
    <property type="entry name" value="DnaB_C"/>
    <property type="match status" value="1"/>
</dbReference>
<dbReference type="Pfam" id="PF00772">
    <property type="entry name" value="DnaB"/>
    <property type="match status" value="1"/>
</dbReference>
<dbReference type="Proteomes" id="UP000244889">
    <property type="component" value="Unassembled WGS sequence"/>
</dbReference>
<evidence type="ECO:0000256" key="3">
    <source>
        <dbReference type="ARBA" id="ARBA00022515"/>
    </source>
</evidence>
<dbReference type="Gene3D" id="1.10.860.10">
    <property type="entry name" value="DNAb Helicase, Chain A"/>
    <property type="match status" value="1"/>
</dbReference>
<dbReference type="InterPro" id="IPR007694">
    <property type="entry name" value="DNA_helicase_DnaB-like_C"/>
</dbReference>
<evidence type="ECO:0000256" key="8">
    <source>
        <dbReference type="ARBA" id="ARBA00022840"/>
    </source>
</evidence>
<comment type="similarity">
    <text evidence="1 14">Belongs to the helicase family. DnaB subfamily.</text>
</comment>